<feature type="transmembrane region" description="Helical" evidence="1">
    <location>
        <begin position="65"/>
        <end position="83"/>
    </location>
</feature>
<protein>
    <submittedName>
        <fullName evidence="2">Uncharacterized protein</fullName>
    </submittedName>
</protein>
<organism evidence="2 3">
    <name type="scientific">Kordia periserrulae</name>
    <dbReference type="NCBI Taxonomy" id="701523"/>
    <lineage>
        <taxon>Bacteria</taxon>
        <taxon>Pseudomonadati</taxon>
        <taxon>Bacteroidota</taxon>
        <taxon>Flavobacteriia</taxon>
        <taxon>Flavobacteriales</taxon>
        <taxon>Flavobacteriaceae</taxon>
        <taxon>Kordia</taxon>
    </lineage>
</organism>
<keyword evidence="1" id="KW-0472">Membrane</keyword>
<dbReference type="EMBL" id="QBKT01000002">
    <property type="protein sequence ID" value="PTX62967.1"/>
    <property type="molecule type" value="Genomic_DNA"/>
</dbReference>
<keyword evidence="3" id="KW-1185">Reference proteome</keyword>
<dbReference type="AlphaFoldDB" id="A0A2T6C3X0"/>
<evidence type="ECO:0000256" key="1">
    <source>
        <dbReference type="SAM" id="Phobius"/>
    </source>
</evidence>
<sequence>MKESKALKWTLISVCGIGIVLTSFTVLYELLIPDICYYHTHEMNSFLSLFYSAGPASNGHPEPNILNFILSLLVGGIIGNEIYKLLTKKTELKIKTTANTV</sequence>
<name>A0A2T6C3X0_9FLAO</name>
<evidence type="ECO:0000313" key="3">
    <source>
        <dbReference type="Proteomes" id="UP000244090"/>
    </source>
</evidence>
<dbReference type="RefSeq" id="WP_108113938.1">
    <property type="nucleotide sequence ID" value="NZ_QBKT01000002.1"/>
</dbReference>
<gene>
    <name evidence="2" type="ORF">C8N46_102368</name>
</gene>
<dbReference type="OrthoDB" id="1454009at2"/>
<proteinExistence type="predicted"/>
<feature type="transmembrane region" description="Helical" evidence="1">
    <location>
        <begin position="7"/>
        <end position="28"/>
    </location>
</feature>
<keyword evidence="1" id="KW-0812">Transmembrane</keyword>
<dbReference type="Proteomes" id="UP000244090">
    <property type="component" value="Unassembled WGS sequence"/>
</dbReference>
<evidence type="ECO:0000313" key="2">
    <source>
        <dbReference type="EMBL" id="PTX62967.1"/>
    </source>
</evidence>
<comment type="caution">
    <text evidence="2">The sequence shown here is derived from an EMBL/GenBank/DDBJ whole genome shotgun (WGS) entry which is preliminary data.</text>
</comment>
<reference evidence="2 3" key="1">
    <citation type="submission" date="2018-04" db="EMBL/GenBank/DDBJ databases">
        <title>Genomic Encyclopedia of Archaeal and Bacterial Type Strains, Phase II (KMG-II): from individual species to whole genera.</title>
        <authorList>
            <person name="Goeker M."/>
        </authorList>
    </citation>
    <scope>NUCLEOTIDE SEQUENCE [LARGE SCALE GENOMIC DNA]</scope>
    <source>
        <strain evidence="2 3">DSM 25731</strain>
    </source>
</reference>
<keyword evidence="1" id="KW-1133">Transmembrane helix</keyword>
<accession>A0A2T6C3X0</accession>